<dbReference type="GO" id="GO:0003677">
    <property type="term" value="F:DNA binding"/>
    <property type="evidence" value="ECO:0007669"/>
    <property type="project" value="UniProtKB-KW"/>
</dbReference>
<dbReference type="InterPro" id="IPR001387">
    <property type="entry name" value="Cro/C1-type_HTH"/>
</dbReference>
<comment type="caution">
    <text evidence="1">The sequence shown here is derived from an EMBL/GenBank/DDBJ whole genome shotgun (WGS) entry which is preliminary data.</text>
</comment>
<protein>
    <submittedName>
        <fullName evidence="1">DNA-binding protein</fullName>
    </submittedName>
</protein>
<dbReference type="RefSeq" id="WP_283753464.1">
    <property type="nucleotide sequence ID" value="NZ_JAQOSP010000066.1"/>
</dbReference>
<proteinExistence type="predicted"/>
<dbReference type="Proteomes" id="UP001235303">
    <property type="component" value="Unassembled WGS sequence"/>
</dbReference>
<dbReference type="CDD" id="cd00093">
    <property type="entry name" value="HTH_XRE"/>
    <property type="match status" value="1"/>
</dbReference>
<keyword evidence="2" id="KW-1185">Reference proteome</keyword>
<keyword evidence="1" id="KW-0238">DNA-binding</keyword>
<reference evidence="1 2" key="1">
    <citation type="submission" date="2023-01" db="EMBL/GenBank/DDBJ databases">
        <title>Novel diversity within Roseofilum (Cyanobacteria; Desertifilaceae) from marine benthic mats with descriptions of four novel species.</title>
        <authorList>
            <person name="Wang Y."/>
            <person name="Berthold D.E."/>
            <person name="Hu J."/>
            <person name="Lefler F.W."/>
            <person name="Laughinghouse H.D. IV."/>
        </authorList>
    </citation>
    <scope>NUCLEOTIDE SEQUENCE [LARGE SCALE GENOMIC DNA]</scope>
    <source>
        <strain evidence="1 2">BLCC-M154</strain>
    </source>
</reference>
<sequence>MIKNQQEYEITQEWIDKLQKSIADLECSTELKMHNPQKWQLNQEALHYQVEQLQSEIAEYESLTYAHPHQPIQVTVESLTKLPDVLIKARIAAQLTQEELASLLNIEPERIYDNEDSHYRECSFMEIVEVATVLGVSLQQAIMQVDLDEIQVIQSMKS</sequence>
<accession>A0ABT7AS31</accession>
<dbReference type="InterPro" id="IPR010982">
    <property type="entry name" value="Lambda_DNA-bd_dom_sf"/>
</dbReference>
<evidence type="ECO:0000313" key="2">
    <source>
        <dbReference type="Proteomes" id="UP001235303"/>
    </source>
</evidence>
<dbReference type="EMBL" id="JAQOSP010000066">
    <property type="protein sequence ID" value="MDJ1169709.1"/>
    <property type="molecule type" value="Genomic_DNA"/>
</dbReference>
<gene>
    <name evidence="1" type="ORF">PMG71_09745</name>
</gene>
<dbReference type="Gene3D" id="1.10.260.40">
    <property type="entry name" value="lambda repressor-like DNA-binding domains"/>
    <property type="match status" value="1"/>
</dbReference>
<evidence type="ECO:0000313" key="1">
    <source>
        <dbReference type="EMBL" id="MDJ1169709.1"/>
    </source>
</evidence>
<name>A0ABT7AS31_9CYAN</name>
<dbReference type="SUPFAM" id="SSF47413">
    <property type="entry name" value="lambda repressor-like DNA-binding domains"/>
    <property type="match status" value="1"/>
</dbReference>
<organism evidence="1 2">
    <name type="scientific">Roseofilum acuticapitatum BLCC-M154</name>
    <dbReference type="NCBI Taxonomy" id="3022444"/>
    <lineage>
        <taxon>Bacteria</taxon>
        <taxon>Bacillati</taxon>
        <taxon>Cyanobacteriota</taxon>
        <taxon>Cyanophyceae</taxon>
        <taxon>Desertifilales</taxon>
        <taxon>Desertifilaceae</taxon>
        <taxon>Roseofilum</taxon>
        <taxon>Roseofilum acuticapitatum</taxon>
    </lineage>
</organism>